<dbReference type="GO" id="GO:0005730">
    <property type="term" value="C:nucleolus"/>
    <property type="evidence" value="ECO:0007669"/>
    <property type="project" value="TreeGrafter"/>
</dbReference>
<protein>
    <submittedName>
        <fullName evidence="5">Adenosine deaminase RNA specific B2 (inactive)</fullName>
    </submittedName>
</protein>
<dbReference type="GeneTree" id="ENSGT00940000157252"/>
<feature type="domain" description="DRBM" evidence="3">
    <location>
        <begin position="91"/>
        <end position="157"/>
    </location>
</feature>
<organism evidence="5 6">
    <name type="scientific">Hucho hucho</name>
    <name type="common">huchen</name>
    <dbReference type="NCBI Taxonomy" id="62062"/>
    <lineage>
        <taxon>Eukaryota</taxon>
        <taxon>Metazoa</taxon>
        <taxon>Chordata</taxon>
        <taxon>Craniata</taxon>
        <taxon>Vertebrata</taxon>
        <taxon>Euteleostomi</taxon>
        <taxon>Actinopterygii</taxon>
        <taxon>Neopterygii</taxon>
        <taxon>Teleostei</taxon>
        <taxon>Protacanthopterygii</taxon>
        <taxon>Salmoniformes</taxon>
        <taxon>Salmonidae</taxon>
        <taxon>Salmoninae</taxon>
        <taxon>Hucho</taxon>
    </lineage>
</organism>
<evidence type="ECO:0000259" key="4">
    <source>
        <dbReference type="PROSITE" id="PS50141"/>
    </source>
</evidence>
<keyword evidence="6" id="KW-1185">Reference proteome</keyword>
<feature type="domain" description="DRBM" evidence="3">
    <location>
        <begin position="282"/>
        <end position="319"/>
    </location>
</feature>
<dbReference type="GO" id="GO:0005737">
    <property type="term" value="C:cytoplasm"/>
    <property type="evidence" value="ECO:0007669"/>
    <property type="project" value="TreeGrafter"/>
</dbReference>
<dbReference type="GO" id="GO:0008251">
    <property type="term" value="F:tRNA-specific adenosine deaminase activity"/>
    <property type="evidence" value="ECO:0007669"/>
    <property type="project" value="TreeGrafter"/>
</dbReference>
<evidence type="ECO:0000313" key="6">
    <source>
        <dbReference type="Proteomes" id="UP000314982"/>
    </source>
</evidence>
<dbReference type="FunFam" id="3.30.160.20:FF:000009">
    <property type="entry name" value="Adenosine deaminase RNA-specific B2 (inactive)"/>
    <property type="match status" value="1"/>
</dbReference>
<dbReference type="SUPFAM" id="SSF54768">
    <property type="entry name" value="dsRNA-binding domain-like"/>
    <property type="match status" value="2"/>
</dbReference>
<evidence type="ECO:0000256" key="2">
    <source>
        <dbReference type="SAM" id="MobiDB-lite"/>
    </source>
</evidence>
<reference evidence="5" key="2">
    <citation type="submission" date="2025-08" db="UniProtKB">
        <authorList>
            <consortium name="Ensembl"/>
        </authorList>
    </citation>
    <scope>IDENTIFICATION</scope>
</reference>
<dbReference type="GO" id="GO:0003726">
    <property type="term" value="F:double-stranded RNA adenosine deaminase activity"/>
    <property type="evidence" value="ECO:0007669"/>
    <property type="project" value="TreeGrafter"/>
</dbReference>
<sequence>MFCVDSPVTVYLCCVSERTSMLSSFIGPMKFRDIGTTTSREHGDTSSTSSVEVKENRDSRNQGDYSTILQPGHPPPSRTAHCITSESATTPSKNALVHLNELRPGLQYEIVSQTGPVHAPLFAVGVEVNGLRFEGRGPTKKKAKMRAAELALRSFIQFPNAHQAHITMGNLNFINTTAPTDFTSDQADLVPDTLFKEFQPEPPAQGQLYRTVKKGQELLSSICNHGRLVRLTLDLMSSANQKRQRIGSSIVGELRPVALLNELMPGLRYVCLTERKKGRPIRSFVMAVLVDGRLFEGCGRSKRLAKAEAAASALQDLFNISLGPERSISNTASWAKSAQLPQLADCCCTTSQSHIRHKVLAGIVMTRGFDLRRAQVVSLGTGTKCISGECVCDQGRAVNDCHAEVTTRRAFLRFLYTQLELFLCNRPGSLEQSIFVRDKESVYRLRDGILFHMYVSSSPCGDARLNCPYEITATHHSRYRFVRKLRCHLRMKMEGGEGTLPVSVRRANQKWDRGVPREPPITMSCTDKIARWNILGLQGSLLSHLVEPVYLHSLTVGSLCHTGHLGRTMARRMGNIAPLPSSYRRNRLLLGLSSSEGRQPGKSPSFSVNWSAGDGELEVVDVSTGRKDSGTPSRLCKRSLFTRWERLHHQGRVSPRSDATTRKTMEEAMKTYCGAKMAAGAYQRARQKFVISLQEAGLGIWNRKPPEQEHFQSRV</sequence>
<feature type="compositionally biased region" description="Basic and acidic residues" evidence="2">
    <location>
        <begin position="52"/>
        <end position="61"/>
    </location>
</feature>
<evidence type="ECO:0000256" key="1">
    <source>
        <dbReference type="PROSITE-ProRule" id="PRU00266"/>
    </source>
</evidence>
<dbReference type="InterPro" id="IPR014720">
    <property type="entry name" value="dsRBD_dom"/>
</dbReference>
<dbReference type="GO" id="GO:0003725">
    <property type="term" value="F:double-stranded RNA binding"/>
    <property type="evidence" value="ECO:0007669"/>
    <property type="project" value="TreeGrafter"/>
</dbReference>
<reference evidence="5" key="3">
    <citation type="submission" date="2025-09" db="UniProtKB">
        <authorList>
            <consortium name="Ensembl"/>
        </authorList>
    </citation>
    <scope>IDENTIFICATION</scope>
</reference>
<name>A0A4W5QFB9_9TELE</name>
<dbReference type="SMART" id="SM00552">
    <property type="entry name" value="ADEAMc"/>
    <property type="match status" value="1"/>
</dbReference>
<evidence type="ECO:0000259" key="3">
    <source>
        <dbReference type="PROSITE" id="PS50137"/>
    </source>
</evidence>
<accession>A0A4W5QFB9</accession>
<dbReference type="PROSITE" id="PS50137">
    <property type="entry name" value="DS_RBD"/>
    <property type="match status" value="2"/>
</dbReference>
<dbReference type="Gene3D" id="3.30.160.20">
    <property type="match status" value="2"/>
</dbReference>
<dbReference type="Ensembl" id="ENSHHUT00000078602.1">
    <property type="protein sequence ID" value="ENSHHUP00000076121.1"/>
    <property type="gene ID" value="ENSHHUG00000044548.1"/>
</dbReference>
<dbReference type="SMART" id="SM00358">
    <property type="entry name" value="DSRM"/>
    <property type="match status" value="2"/>
</dbReference>
<reference evidence="6" key="1">
    <citation type="submission" date="2018-06" db="EMBL/GenBank/DDBJ databases">
        <title>Genome assembly of Danube salmon.</title>
        <authorList>
            <person name="Macqueen D.J."/>
            <person name="Gundappa M.K."/>
        </authorList>
    </citation>
    <scope>NUCLEOTIDE SEQUENCE [LARGE SCALE GENOMIC DNA]</scope>
</reference>
<dbReference type="AlphaFoldDB" id="A0A4W5QFB9"/>
<keyword evidence="1" id="KW-0694">RNA-binding</keyword>
<dbReference type="PANTHER" id="PTHR10910:SF17">
    <property type="entry name" value="DOUBLE-STRANDED RNA-SPECIFIC EDITASE B2"/>
    <property type="match status" value="1"/>
</dbReference>
<dbReference type="Proteomes" id="UP000314982">
    <property type="component" value="Unassembled WGS sequence"/>
</dbReference>
<proteinExistence type="predicted"/>
<dbReference type="InterPro" id="IPR002466">
    <property type="entry name" value="A_deamin"/>
</dbReference>
<dbReference type="Pfam" id="PF00035">
    <property type="entry name" value="dsrm"/>
    <property type="match status" value="2"/>
</dbReference>
<dbReference type="Pfam" id="PF02137">
    <property type="entry name" value="A_deamin"/>
    <property type="match status" value="1"/>
</dbReference>
<dbReference type="CDD" id="cd19896">
    <property type="entry name" value="DSRM_RED2_rpt1"/>
    <property type="match status" value="1"/>
</dbReference>
<feature type="domain" description="A to I editase" evidence="4">
    <location>
        <begin position="378"/>
        <end position="711"/>
    </location>
</feature>
<dbReference type="PANTHER" id="PTHR10910">
    <property type="entry name" value="EUKARYOTE SPECIFIC DSRNA BINDING PROTEIN"/>
    <property type="match status" value="1"/>
</dbReference>
<dbReference type="GO" id="GO:0006382">
    <property type="term" value="P:adenosine to inosine editing"/>
    <property type="evidence" value="ECO:0007669"/>
    <property type="project" value="TreeGrafter"/>
</dbReference>
<feature type="region of interest" description="Disordered" evidence="2">
    <location>
        <begin position="36"/>
        <end position="77"/>
    </location>
</feature>
<dbReference type="InterPro" id="IPR044460">
    <property type="entry name" value="ADAR3_DSRM_1"/>
</dbReference>
<dbReference type="GO" id="GO:0006396">
    <property type="term" value="P:RNA processing"/>
    <property type="evidence" value="ECO:0007669"/>
    <property type="project" value="InterPro"/>
</dbReference>
<evidence type="ECO:0000313" key="5">
    <source>
        <dbReference type="Ensembl" id="ENSHHUP00000076121.1"/>
    </source>
</evidence>
<dbReference type="PROSITE" id="PS50141">
    <property type="entry name" value="A_DEAMIN_EDITASE"/>
    <property type="match status" value="1"/>
</dbReference>
<dbReference type="STRING" id="62062.ENSHHUP00000076121"/>